<keyword evidence="2" id="KW-1185">Reference proteome</keyword>
<comment type="caution">
    <text evidence="1">The sequence shown here is derived from an EMBL/GenBank/DDBJ whole genome shotgun (WGS) entry which is preliminary data.</text>
</comment>
<dbReference type="Gene3D" id="3.40.50.150">
    <property type="entry name" value="Vaccinia Virus protein VP39"/>
    <property type="match status" value="1"/>
</dbReference>
<evidence type="ECO:0000313" key="2">
    <source>
        <dbReference type="Proteomes" id="UP000761264"/>
    </source>
</evidence>
<accession>A0A967KFF0</accession>
<sequence length="263" mass="29557">MNRLKVFVKRAILISRFYWPRLKTGARWLLHSRETTNHTYCLTARNKEHLAFALSIATGSSPATVRQYFSEIETDAALRSFIADQIRQSPHRNKADPEARYGRRLVWYAAARILKPTTIVETGVDKGLGSVVLCAALRRNAIEGHPGRYFGTDINPEAGYLLQPPYSEVGTILYGDSIESLTKLTDSIGLFVNDSDHSQDYERREYECIESRLSGDSLIIGDNAHATDTLANFSEERGRQFLFAGEQPVNHWYPGAGVGLSFK</sequence>
<reference evidence="1" key="1">
    <citation type="submission" date="2020-03" db="EMBL/GenBank/DDBJ databases">
        <title>Genome of Pelagibius litoralis DSM 21314T.</title>
        <authorList>
            <person name="Wang G."/>
        </authorList>
    </citation>
    <scope>NUCLEOTIDE SEQUENCE</scope>
    <source>
        <strain evidence="1">DSM 21314</strain>
    </source>
</reference>
<gene>
    <name evidence="1" type="ORF">HBA54_27910</name>
</gene>
<keyword evidence="1" id="KW-0489">Methyltransferase</keyword>
<dbReference type="SUPFAM" id="SSF53335">
    <property type="entry name" value="S-adenosyl-L-methionine-dependent methyltransferases"/>
    <property type="match status" value="1"/>
</dbReference>
<dbReference type="EMBL" id="JAAQPH010000044">
    <property type="protein sequence ID" value="NIA72419.1"/>
    <property type="molecule type" value="Genomic_DNA"/>
</dbReference>
<organism evidence="1 2">
    <name type="scientific">Pelagibius litoralis</name>
    <dbReference type="NCBI Taxonomy" id="374515"/>
    <lineage>
        <taxon>Bacteria</taxon>
        <taxon>Pseudomonadati</taxon>
        <taxon>Pseudomonadota</taxon>
        <taxon>Alphaproteobacteria</taxon>
        <taxon>Rhodospirillales</taxon>
        <taxon>Rhodovibrionaceae</taxon>
        <taxon>Pelagibius</taxon>
    </lineage>
</organism>
<name>A0A967KFF0_9PROT</name>
<dbReference type="Pfam" id="PF13578">
    <property type="entry name" value="Methyltransf_24"/>
    <property type="match status" value="1"/>
</dbReference>
<protein>
    <submittedName>
        <fullName evidence="1">Class I SAM-dependent methyltransferase</fullName>
    </submittedName>
</protein>
<keyword evidence="1" id="KW-0808">Transferase</keyword>
<dbReference type="RefSeq" id="WP_167231780.1">
    <property type="nucleotide sequence ID" value="NZ_JAAQPH010000044.1"/>
</dbReference>
<dbReference type="GO" id="GO:0032259">
    <property type="term" value="P:methylation"/>
    <property type="evidence" value="ECO:0007669"/>
    <property type="project" value="UniProtKB-KW"/>
</dbReference>
<dbReference type="Proteomes" id="UP000761264">
    <property type="component" value="Unassembled WGS sequence"/>
</dbReference>
<dbReference type="AlphaFoldDB" id="A0A967KFF0"/>
<proteinExistence type="predicted"/>
<evidence type="ECO:0000313" key="1">
    <source>
        <dbReference type="EMBL" id="NIA72419.1"/>
    </source>
</evidence>
<dbReference type="InterPro" id="IPR029063">
    <property type="entry name" value="SAM-dependent_MTases_sf"/>
</dbReference>
<dbReference type="GO" id="GO:0008168">
    <property type="term" value="F:methyltransferase activity"/>
    <property type="evidence" value="ECO:0007669"/>
    <property type="project" value="UniProtKB-KW"/>
</dbReference>